<reference evidence="2 3" key="1">
    <citation type="journal article" date="2021" name="Sci. Rep.">
        <title>Genome sequencing of the multicellular alga Astrephomene provides insights into convergent evolution of germ-soma differentiation.</title>
        <authorList>
            <person name="Yamashita S."/>
            <person name="Yamamoto K."/>
            <person name="Matsuzaki R."/>
            <person name="Suzuki S."/>
            <person name="Yamaguchi H."/>
            <person name="Hirooka S."/>
            <person name="Minakuchi Y."/>
            <person name="Miyagishima S."/>
            <person name="Kawachi M."/>
            <person name="Toyoda A."/>
            <person name="Nozaki H."/>
        </authorList>
    </citation>
    <scope>NUCLEOTIDE SEQUENCE [LARGE SCALE GENOMIC DNA]</scope>
    <source>
        <strain evidence="2 3">NIES-4017</strain>
    </source>
</reference>
<proteinExistence type="predicted"/>
<feature type="compositionally biased region" description="Basic and acidic residues" evidence="1">
    <location>
        <begin position="167"/>
        <end position="182"/>
    </location>
</feature>
<dbReference type="AlphaFoldDB" id="A0AAD3E0R0"/>
<evidence type="ECO:0000256" key="1">
    <source>
        <dbReference type="SAM" id="MobiDB-lite"/>
    </source>
</evidence>
<keyword evidence="3" id="KW-1185">Reference proteome</keyword>
<gene>
    <name evidence="2" type="ORF">Agub_g13974</name>
</gene>
<feature type="compositionally biased region" description="Gly residues" evidence="1">
    <location>
        <begin position="570"/>
        <end position="581"/>
    </location>
</feature>
<protein>
    <submittedName>
        <fullName evidence="2">Uncharacterized protein</fullName>
    </submittedName>
</protein>
<dbReference type="Proteomes" id="UP001054857">
    <property type="component" value="Unassembled WGS sequence"/>
</dbReference>
<evidence type="ECO:0000313" key="3">
    <source>
        <dbReference type="Proteomes" id="UP001054857"/>
    </source>
</evidence>
<feature type="non-terminal residue" evidence="2">
    <location>
        <position position="1"/>
    </location>
</feature>
<feature type="region of interest" description="Disordered" evidence="1">
    <location>
        <begin position="605"/>
        <end position="659"/>
    </location>
</feature>
<feature type="non-terminal residue" evidence="2">
    <location>
        <position position="659"/>
    </location>
</feature>
<organism evidence="2 3">
    <name type="scientific">Astrephomene gubernaculifera</name>
    <dbReference type="NCBI Taxonomy" id="47775"/>
    <lineage>
        <taxon>Eukaryota</taxon>
        <taxon>Viridiplantae</taxon>
        <taxon>Chlorophyta</taxon>
        <taxon>core chlorophytes</taxon>
        <taxon>Chlorophyceae</taxon>
        <taxon>CS clade</taxon>
        <taxon>Chlamydomonadales</taxon>
        <taxon>Astrephomenaceae</taxon>
        <taxon>Astrephomene</taxon>
    </lineage>
</organism>
<feature type="region of interest" description="Disordered" evidence="1">
    <location>
        <begin position="130"/>
        <end position="183"/>
    </location>
</feature>
<comment type="caution">
    <text evidence="2">The sequence shown here is derived from an EMBL/GenBank/DDBJ whole genome shotgun (WGS) entry which is preliminary data.</text>
</comment>
<evidence type="ECO:0000313" key="2">
    <source>
        <dbReference type="EMBL" id="GFR51555.1"/>
    </source>
</evidence>
<feature type="compositionally biased region" description="Basic and acidic residues" evidence="1">
    <location>
        <begin position="133"/>
        <end position="142"/>
    </location>
</feature>
<dbReference type="EMBL" id="BMAR01000051">
    <property type="protein sequence ID" value="GFR51555.1"/>
    <property type="molecule type" value="Genomic_DNA"/>
</dbReference>
<feature type="compositionally biased region" description="Acidic residues" evidence="1">
    <location>
        <begin position="156"/>
        <end position="166"/>
    </location>
</feature>
<feature type="region of interest" description="Disordered" evidence="1">
    <location>
        <begin position="277"/>
        <end position="301"/>
    </location>
</feature>
<feature type="region of interest" description="Disordered" evidence="1">
    <location>
        <begin position="569"/>
        <end position="590"/>
    </location>
</feature>
<feature type="region of interest" description="Disordered" evidence="1">
    <location>
        <begin position="225"/>
        <end position="257"/>
    </location>
</feature>
<sequence length="659" mass="68982">LHLIQQCVADLQQPDSGVHPDEVAAVLRDLAPAPLLACMTCRHPPRAACKELANQGVLREWRCPQAGARYCLNRLPNLDLAREAFRSLAALEPYDEARFGPALNSASTAAAAAAAAPPLWIDVEIVNNGGGGGRKEAEEEAKAVQQQGAPHANHEEEVEVEEEKEEEEKKEAADAVQDDRGLGPDGFPRWAAIVSALGAQPVEVYANAALAVPVSGGISGSAGAAVGDDGGGDAPAAKRARRESQSQLPQPEAPPLRPTELEAAILRLCADYSARPDGRGDPRVADKGKGKGRDRPLGRKAFKDLQRQWLQRPEDPRMSLVLACCTLATGVVTRGSAGQHEVIALMTGRWMKHGGCGVLTLTRDMAAQAIDACLRAGMIQLAPRPGPHFAPRYSVDPAAAAATRSPQESFPRALTAQVEALLSGRSHPDNYGSGSSSDRHGGTATPQLPRGLLHLAQQCVAALQHPDSGASPDEVLAMLKDLGPPPLRAAMLCRPPNSACVQLAKDGVLQVWRCPQAAARYKLARLPGLDLAGQAFRSLAAMEPYDEARFGPATAEGVAAFWTVDSSNNNGGGGGGGGGGPVPRADLSTPAFEVDGGEAAAVLGHKRARPEEDPAQLLDPQPDSSLPGAAPLYGRPWTLPMAPHAMPHAAGAAGSSRQY</sequence>
<feature type="compositionally biased region" description="Low complexity" evidence="1">
    <location>
        <begin position="641"/>
        <end position="659"/>
    </location>
</feature>
<accession>A0AAD3E0R0</accession>
<feature type="region of interest" description="Disordered" evidence="1">
    <location>
        <begin position="425"/>
        <end position="448"/>
    </location>
</feature>
<name>A0AAD3E0R0_9CHLO</name>